<comment type="caution">
    <text evidence="5">The sequence shown here is derived from an EMBL/GenBank/DDBJ whole genome shotgun (WGS) entry which is preliminary data.</text>
</comment>
<dbReference type="GO" id="GO:0003735">
    <property type="term" value="F:structural constituent of ribosome"/>
    <property type="evidence" value="ECO:0007669"/>
    <property type="project" value="InterPro"/>
</dbReference>
<dbReference type="InterPro" id="IPR050063">
    <property type="entry name" value="Ribosomal_protein_uL29"/>
</dbReference>
<dbReference type="GO" id="GO:0006412">
    <property type="term" value="P:translation"/>
    <property type="evidence" value="ECO:0007669"/>
    <property type="project" value="UniProtKB-UniRule"/>
</dbReference>
<gene>
    <name evidence="5" type="primary">rpmC</name>
    <name evidence="4" type="synonym">rpl29</name>
    <name evidence="5" type="ORF">EYH45_05995</name>
</gene>
<dbReference type="AlphaFoldDB" id="A0A832ZWD7"/>
<evidence type="ECO:0000313" key="5">
    <source>
        <dbReference type="EMBL" id="HIQ30098.1"/>
    </source>
</evidence>
<evidence type="ECO:0000313" key="6">
    <source>
        <dbReference type="Proteomes" id="UP000608579"/>
    </source>
</evidence>
<dbReference type="GO" id="GO:0022625">
    <property type="term" value="C:cytosolic large ribosomal subunit"/>
    <property type="evidence" value="ECO:0007669"/>
    <property type="project" value="TreeGrafter"/>
</dbReference>
<keyword evidence="3 4" id="KW-0687">Ribonucleoprotein</keyword>
<dbReference type="EMBL" id="DQVM01000113">
    <property type="protein sequence ID" value="HIQ30098.1"/>
    <property type="molecule type" value="Genomic_DNA"/>
</dbReference>
<dbReference type="InterPro" id="IPR036049">
    <property type="entry name" value="Ribosomal_uL29_sf"/>
</dbReference>
<dbReference type="Pfam" id="PF00831">
    <property type="entry name" value="Ribosomal_L29"/>
    <property type="match status" value="1"/>
</dbReference>
<evidence type="ECO:0000256" key="1">
    <source>
        <dbReference type="ARBA" id="ARBA00009254"/>
    </source>
</evidence>
<accession>A0A832ZWD7</accession>
<sequence>MVKEVAELRKLSDEELREKLDELWAELRQIKTEIHMGGAVAKPSRARQVRKTIARILTILRERELGIRA</sequence>
<evidence type="ECO:0000256" key="2">
    <source>
        <dbReference type="ARBA" id="ARBA00022980"/>
    </source>
</evidence>
<name>A0A832ZWD7_CALS0</name>
<organism evidence="5 6">
    <name type="scientific">Caldiarchaeum subterraneum</name>
    <dbReference type="NCBI Taxonomy" id="311458"/>
    <lineage>
        <taxon>Archaea</taxon>
        <taxon>Nitrososphaerota</taxon>
        <taxon>Candidatus Caldarchaeales</taxon>
        <taxon>Candidatus Caldarchaeaceae</taxon>
        <taxon>Candidatus Caldarchaeum</taxon>
    </lineage>
</organism>
<dbReference type="InterPro" id="IPR001854">
    <property type="entry name" value="Ribosomal_uL29"/>
</dbReference>
<comment type="similarity">
    <text evidence="1 4">Belongs to the universal ribosomal protein uL29 family.</text>
</comment>
<dbReference type="PANTHER" id="PTHR10916:SF0">
    <property type="entry name" value="LARGE RIBOSOMAL SUBUNIT PROTEIN UL29C"/>
    <property type="match status" value="1"/>
</dbReference>
<reference evidence="5" key="1">
    <citation type="journal article" date="2020" name="ISME J.">
        <title>Gammaproteobacteria mediating utilization of methyl-, sulfur- and petroleum organic compounds in deep ocean hydrothermal plumes.</title>
        <authorList>
            <person name="Zhou Z."/>
            <person name="Liu Y."/>
            <person name="Pan J."/>
            <person name="Cron B.R."/>
            <person name="Toner B.M."/>
            <person name="Anantharaman K."/>
            <person name="Breier J.A."/>
            <person name="Dick G.J."/>
            <person name="Li M."/>
        </authorList>
    </citation>
    <scope>NUCLEOTIDE SEQUENCE</scope>
    <source>
        <strain evidence="5">SZUA-1515</strain>
    </source>
</reference>
<dbReference type="InterPro" id="IPR018254">
    <property type="entry name" value="Ribosomal_uL29_CS"/>
</dbReference>
<dbReference type="PANTHER" id="PTHR10916">
    <property type="entry name" value="60S RIBOSOMAL PROTEIN L35/50S RIBOSOMAL PROTEIN L29"/>
    <property type="match status" value="1"/>
</dbReference>
<dbReference type="PROSITE" id="PS00579">
    <property type="entry name" value="RIBOSOMAL_L29"/>
    <property type="match status" value="1"/>
</dbReference>
<evidence type="ECO:0000256" key="3">
    <source>
        <dbReference type="ARBA" id="ARBA00023274"/>
    </source>
</evidence>
<dbReference type="CDD" id="cd00427">
    <property type="entry name" value="Ribosomal_L29_HIP"/>
    <property type="match status" value="1"/>
</dbReference>
<evidence type="ECO:0000256" key="4">
    <source>
        <dbReference type="HAMAP-Rule" id="MF_00374"/>
    </source>
</evidence>
<dbReference type="SUPFAM" id="SSF46561">
    <property type="entry name" value="Ribosomal protein L29 (L29p)"/>
    <property type="match status" value="1"/>
</dbReference>
<keyword evidence="2 4" id="KW-0689">Ribosomal protein</keyword>
<dbReference type="NCBIfam" id="TIGR00012">
    <property type="entry name" value="L29"/>
    <property type="match status" value="1"/>
</dbReference>
<dbReference type="Proteomes" id="UP000608579">
    <property type="component" value="Unassembled WGS sequence"/>
</dbReference>
<dbReference type="Gene3D" id="1.10.287.310">
    <property type="match status" value="1"/>
</dbReference>
<dbReference type="HAMAP" id="MF_00374">
    <property type="entry name" value="Ribosomal_uL29"/>
    <property type="match status" value="1"/>
</dbReference>
<protein>
    <recommendedName>
        <fullName evidence="4">Large ribosomal subunit protein uL29</fullName>
    </recommendedName>
</protein>
<proteinExistence type="inferred from homology"/>